<protein>
    <submittedName>
        <fullName evidence="1">Uncharacterized protein</fullName>
    </submittedName>
</protein>
<name>A0A382T1Q6_9ZZZZ</name>
<reference evidence="1" key="1">
    <citation type="submission" date="2018-05" db="EMBL/GenBank/DDBJ databases">
        <authorList>
            <person name="Lanie J.A."/>
            <person name="Ng W.-L."/>
            <person name="Kazmierczak K.M."/>
            <person name="Andrzejewski T.M."/>
            <person name="Davidsen T.M."/>
            <person name="Wayne K.J."/>
            <person name="Tettelin H."/>
            <person name="Glass J.I."/>
            <person name="Rusch D."/>
            <person name="Podicherti R."/>
            <person name="Tsui H.-C.T."/>
            <person name="Winkler M.E."/>
        </authorList>
    </citation>
    <scope>NUCLEOTIDE SEQUENCE</scope>
</reference>
<gene>
    <name evidence="1" type="ORF">METZ01_LOCUS368182</name>
</gene>
<feature type="non-terminal residue" evidence="1">
    <location>
        <position position="306"/>
    </location>
</feature>
<evidence type="ECO:0000313" key="1">
    <source>
        <dbReference type="EMBL" id="SVD15328.1"/>
    </source>
</evidence>
<sequence>MNDAGTDGFFDQIDQWSTEIWRKHPWLKGLEGGIERNVFNAEKFYRHWLEFILPLIGISIGPWSRHAELKSLFHLINNLNPNYFRSDEIRKVVNKTTYLRPDQRETLTFKITGFFRLMGNTNWNPYQLESPEILEKWWDLFEEKDAWSGMDWLQKQDFRVPASLGGFIAWNRFHRGKLPIGDEHPRQWVETCAKPEGPEQAWKWDLKASIFAGEWSHADLQGVCGQFPQCENCLLLQTCNWSAQKNGFLDKNTIETRIQKGRWDTLKTEELTEWLLEDHDLQESWMNLEGVTEFRLKSIDHPKLLE</sequence>
<dbReference type="AlphaFoldDB" id="A0A382T1Q6"/>
<proteinExistence type="predicted"/>
<organism evidence="1">
    <name type="scientific">marine metagenome</name>
    <dbReference type="NCBI Taxonomy" id="408172"/>
    <lineage>
        <taxon>unclassified sequences</taxon>
        <taxon>metagenomes</taxon>
        <taxon>ecological metagenomes</taxon>
    </lineage>
</organism>
<dbReference type="EMBL" id="UINC01132793">
    <property type="protein sequence ID" value="SVD15328.1"/>
    <property type="molecule type" value="Genomic_DNA"/>
</dbReference>
<accession>A0A382T1Q6</accession>